<gene>
    <name evidence="4" type="primary">LOC103698588</name>
</gene>
<dbReference type="PANTHER" id="PTHR46038:SF13">
    <property type="entry name" value="GLYCOSYLTRANSFERASE"/>
    <property type="match status" value="1"/>
</dbReference>
<feature type="domain" description="Nucleotide-diphospho-sugar transferase" evidence="2">
    <location>
        <begin position="158"/>
        <end position="355"/>
    </location>
</feature>
<accession>A0A8B8ZJG1</accession>
<feature type="chain" id="PRO_5034040206" evidence="1">
    <location>
        <begin position="26"/>
        <end position="398"/>
    </location>
</feature>
<sequence length="398" mass="45661">MECKGVKAILAIAAILFLLVGQSSLSKRSKCYDECYPKCRSQDNPVWLCKYKCTLDCLIPISAAKVDSGCSLACAKSSCGQHDIRPEGIDMAACLSQCSKSCTKLTGEHQDLLRVLRNATMNDKTVILTALNEAWAKPNSVLDLFLESFHIGEQTEQLLNHLVIIAMDPKAFERCKSVHAHCYFLTTEAVDFTAEKRHSSQDYLRMKWRRLEFLRVILELGYNFLFTDMDVMWFRNPFSHFSSNADITFSTDGFNGNPSDVNNWPNNGFVYVRSCDQTIEFYKYWCFARSLYPGLSEQTVLNKIKYDNVARINQRIRFLDTAYFGGFCQPSKDFNKVCTMHANCCIDIDTKLHDLRILLADWKNYTSRTAEERKLGGFSWRIPDKCNMESLQRSTPEY</sequence>
<evidence type="ECO:0000313" key="3">
    <source>
        <dbReference type="Proteomes" id="UP000228380"/>
    </source>
</evidence>
<dbReference type="InterPro" id="IPR044821">
    <property type="entry name" value="At1g28695/At4g15970-like"/>
</dbReference>
<dbReference type="InterPro" id="IPR005069">
    <property type="entry name" value="Nucl-diP-sugar_transferase"/>
</dbReference>
<dbReference type="Pfam" id="PF03407">
    <property type="entry name" value="Nucleotid_trans"/>
    <property type="match status" value="1"/>
</dbReference>
<evidence type="ECO:0000256" key="1">
    <source>
        <dbReference type="SAM" id="SignalP"/>
    </source>
</evidence>
<evidence type="ECO:0000259" key="2">
    <source>
        <dbReference type="Pfam" id="PF03407"/>
    </source>
</evidence>
<dbReference type="Proteomes" id="UP000228380">
    <property type="component" value="Unplaced"/>
</dbReference>
<name>A0A8B8ZJG1_PHODC</name>
<dbReference type="OrthoDB" id="540503at2759"/>
<protein>
    <submittedName>
        <fullName evidence="4">Uncharacterized protein At4g15970-like</fullName>
    </submittedName>
</protein>
<dbReference type="KEGG" id="pda:103698588"/>
<dbReference type="RefSeq" id="XP_038974320.1">
    <property type="nucleotide sequence ID" value="XM_039118392.1"/>
</dbReference>
<dbReference type="PANTHER" id="PTHR46038">
    <property type="entry name" value="EXPRESSED PROTEIN-RELATED"/>
    <property type="match status" value="1"/>
</dbReference>
<keyword evidence="3" id="KW-1185">Reference proteome</keyword>
<evidence type="ECO:0000313" key="4">
    <source>
        <dbReference type="RefSeq" id="XP_038974320.1"/>
    </source>
</evidence>
<organism evidence="3 4">
    <name type="scientific">Phoenix dactylifera</name>
    <name type="common">Date palm</name>
    <dbReference type="NCBI Taxonomy" id="42345"/>
    <lineage>
        <taxon>Eukaryota</taxon>
        <taxon>Viridiplantae</taxon>
        <taxon>Streptophyta</taxon>
        <taxon>Embryophyta</taxon>
        <taxon>Tracheophyta</taxon>
        <taxon>Spermatophyta</taxon>
        <taxon>Magnoliopsida</taxon>
        <taxon>Liliopsida</taxon>
        <taxon>Arecaceae</taxon>
        <taxon>Coryphoideae</taxon>
        <taxon>Phoeniceae</taxon>
        <taxon>Phoenix</taxon>
    </lineage>
</organism>
<dbReference type="GeneID" id="103698588"/>
<reference evidence="4" key="1">
    <citation type="submission" date="2025-08" db="UniProtKB">
        <authorList>
            <consortium name="RefSeq"/>
        </authorList>
    </citation>
    <scope>IDENTIFICATION</scope>
    <source>
        <tissue evidence="4">Young leaves</tissue>
    </source>
</reference>
<feature type="signal peptide" evidence="1">
    <location>
        <begin position="1"/>
        <end position="25"/>
    </location>
</feature>
<dbReference type="AlphaFoldDB" id="A0A8B8ZJG1"/>
<keyword evidence="1" id="KW-0732">Signal</keyword>
<proteinExistence type="predicted"/>